<comment type="caution">
    <text evidence="4">The sequence shown here is derived from an EMBL/GenBank/DDBJ whole genome shotgun (WGS) entry which is preliminary data.</text>
</comment>
<comment type="similarity">
    <text evidence="1">Belongs to the GMC oxidoreductase family.</text>
</comment>
<organism evidence="4 5">
    <name type="scientific">Zasmidium cellare</name>
    <name type="common">Wine cellar mold</name>
    <name type="synonym">Racodium cellare</name>
    <dbReference type="NCBI Taxonomy" id="395010"/>
    <lineage>
        <taxon>Eukaryota</taxon>
        <taxon>Fungi</taxon>
        <taxon>Dikarya</taxon>
        <taxon>Ascomycota</taxon>
        <taxon>Pezizomycotina</taxon>
        <taxon>Dothideomycetes</taxon>
        <taxon>Dothideomycetidae</taxon>
        <taxon>Mycosphaerellales</taxon>
        <taxon>Mycosphaerellaceae</taxon>
        <taxon>Zasmidium</taxon>
    </lineage>
</organism>
<dbReference type="SUPFAM" id="SSF51905">
    <property type="entry name" value="FAD/NAD(P)-binding domain"/>
    <property type="match status" value="1"/>
</dbReference>
<proteinExistence type="inferred from homology"/>
<dbReference type="EMBL" id="JAXOVC010000004">
    <property type="protein sequence ID" value="KAK4502180.1"/>
    <property type="molecule type" value="Genomic_DNA"/>
</dbReference>
<keyword evidence="2" id="KW-0732">Signal</keyword>
<feature type="chain" id="PRO_5047284843" description="Glucose-methanol-choline oxidoreductase N-terminal domain-containing protein" evidence="2">
    <location>
        <begin position="17"/>
        <end position="553"/>
    </location>
</feature>
<accession>A0ABR0ELQ1</accession>
<dbReference type="SUPFAM" id="SSF54373">
    <property type="entry name" value="FAD-linked reductases, C-terminal domain"/>
    <property type="match status" value="1"/>
</dbReference>
<dbReference type="Gene3D" id="3.50.50.60">
    <property type="entry name" value="FAD/NAD(P)-binding domain"/>
    <property type="match status" value="1"/>
</dbReference>
<name>A0ABR0ELQ1_ZASCE</name>
<evidence type="ECO:0000313" key="4">
    <source>
        <dbReference type="EMBL" id="KAK4502180.1"/>
    </source>
</evidence>
<evidence type="ECO:0000313" key="5">
    <source>
        <dbReference type="Proteomes" id="UP001305779"/>
    </source>
</evidence>
<evidence type="ECO:0000256" key="2">
    <source>
        <dbReference type="SAM" id="SignalP"/>
    </source>
</evidence>
<dbReference type="InterPro" id="IPR036188">
    <property type="entry name" value="FAD/NAD-bd_sf"/>
</dbReference>
<sequence>MKFLTIWSLLVSVAVGAHQTEDEYVVIGSGPGGGTLALGILYPRGSTVGGSSEVNGMNWALPPDNDWRYIASLTDDDSWRPEQMRRYFMELERNEYLPEGVPGHGYDGYIAVTGRPGVVKLVEEASRMIEGINISSTQELNDLLNRDMNRINTSRYEEQGVYRFPVHIDNLKRRSGARSRIADTLAAVDENGDPVYPLTLSTHSLASKVLFEHRPDRKPRAYGVEYLQGEALYSVDARYNPNQTATAQRVYASKEVIVAGGSFNTPQILKLSGIGPAEELQRLGIPVVVDLPAVGNNMRDNYEGGVVVQANVPFENNPFANCTYNLSNQSDPCLTQWKNDHTGPYGEGGAPLTMWYRSKQSQNNDSDIFFFGGASAVFRGYFTGYSREQVPPSTFYWSMVKMKPRNAAGTVELRSTDPREAPLIIFNYFEQGGDEDLAALAESATLALSIFNATGAPYTPYKVIEPTPGIPLEQALKDDMFSHHVSSTCRMDPKGDRNYCVDSRFRVNGVDNLRVVDASVFPIMMGGFPVGPTFIISRKAYHVITADHGCSLG</sequence>
<evidence type="ECO:0000256" key="1">
    <source>
        <dbReference type="ARBA" id="ARBA00010790"/>
    </source>
</evidence>
<dbReference type="PROSITE" id="PS00624">
    <property type="entry name" value="GMC_OXRED_2"/>
    <property type="match status" value="1"/>
</dbReference>
<feature type="signal peptide" evidence="2">
    <location>
        <begin position="1"/>
        <end position="16"/>
    </location>
</feature>
<dbReference type="InterPro" id="IPR007867">
    <property type="entry name" value="GMC_OxRtase_C"/>
</dbReference>
<feature type="domain" description="Glucose-methanol-choline oxidoreductase N-terminal" evidence="3">
    <location>
        <begin position="261"/>
        <end position="275"/>
    </location>
</feature>
<dbReference type="InterPro" id="IPR000172">
    <property type="entry name" value="GMC_OxRdtase_N"/>
</dbReference>
<dbReference type="Proteomes" id="UP001305779">
    <property type="component" value="Unassembled WGS sequence"/>
</dbReference>
<dbReference type="PANTHER" id="PTHR11552:SF213">
    <property type="entry name" value="DEHYDROGENASE, PUTATIVE-RELATED"/>
    <property type="match status" value="1"/>
</dbReference>
<evidence type="ECO:0000259" key="3">
    <source>
        <dbReference type="PROSITE" id="PS00624"/>
    </source>
</evidence>
<gene>
    <name evidence="4" type="ORF">PRZ48_005605</name>
</gene>
<dbReference type="PANTHER" id="PTHR11552">
    <property type="entry name" value="GLUCOSE-METHANOL-CHOLINE GMC OXIDOREDUCTASE"/>
    <property type="match status" value="1"/>
</dbReference>
<reference evidence="4 5" key="1">
    <citation type="journal article" date="2023" name="G3 (Bethesda)">
        <title>A chromosome-level genome assembly of Zasmidium syzygii isolated from banana leaves.</title>
        <authorList>
            <person name="van Westerhoven A.C."/>
            <person name="Mehrabi R."/>
            <person name="Talebi R."/>
            <person name="Steentjes M.B.F."/>
            <person name="Corcolon B."/>
            <person name="Chong P.A."/>
            <person name="Kema G.H.J."/>
            <person name="Seidl M.F."/>
        </authorList>
    </citation>
    <scope>NUCLEOTIDE SEQUENCE [LARGE SCALE GENOMIC DNA]</scope>
    <source>
        <strain evidence="4 5">P124</strain>
    </source>
</reference>
<dbReference type="InterPro" id="IPR012132">
    <property type="entry name" value="GMC_OxRdtase"/>
</dbReference>
<dbReference type="PIRSF" id="PIRSF000137">
    <property type="entry name" value="Alcohol_oxidase"/>
    <property type="match status" value="1"/>
</dbReference>
<protein>
    <recommendedName>
        <fullName evidence="3">Glucose-methanol-choline oxidoreductase N-terminal domain-containing protein</fullName>
    </recommendedName>
</protein>
<dbReference type="Gene3D" id="3.30.560.10">
    <property type="entry name" value="Glucose Oxidase, domain 3"/>
    <property type="match status" value="1"/>
</dbReference>
<keyword evidence="5" id="KW-1185">Reference proteome</keyword>
<dbReference type="Pfam" id="PF00732">
    <property type="entry name" value="GMC_oxred_N"/>
    <property type="match status" value="1"/>
</dbReference>
<dbReference type="Pfam" id="PF05199">
    <property type="entry name" value="GMC_oxred_C"/>
    <property type="match status" value="1"/>
</dbReference>